<evidence type="ECO:0000313" key="3">
    <source>
        <dbReference type="EMBL" id="KAF0290386.1"/>
    </source>
</evidence>
<dbReference type="AlphaFoldDB" id="A0A6A4V702"/>
<evidence type="ECO:0008006" key="5">
    <source>
        <dbReference type="Google" id="ProtNLM"/>
    </source>
</evidence>
<dbReference type="Proteomes" id="UP000440578">
    <property type="component" value="Unassembled WGS sequence"/>
</dbReference>
<dbReference type="SUPFAM" id="SSF52266">
    <property type="entry name" value="SGNH hydrolase"/>
    <property type="match status" value="1"/>
</dbReference>
<dbReference type="SUPFAM" id="SSF47823">
    <property type="entry name" value="lambda integrase-like, N-terminal domain"/>
    <property type="match status" value="1"/>
</dbReference>
<comment type="caution">
    <text evidence="3">The sequence shown here is derived from an EMBL/GenBank/DDBJ whole genome shotgun (WGS) entry which is preliminary data.</text>
</comment>
<sequence>MGRVGMLLVLGDSYAHRFRSICDAGDSITASGWRGACVGDDEFRRWAIREAVLRRPQRVFLMVGSNDLARPLQDMISGMIRSALASASSVPEAATGPAPTPASGAPEASTGPATAPDAVLRLAAAAVPTTSVPAPAARSGRLTGAMGLGDLQHPDIVSELADAALAPATIKAYRTTWAQFRHFLCRPAPRDLFPASVSQVVDFLAHRYDAGCGSATLASISSAISYGHKVRGLVDPTADFRVRQVLAGARRLRPGGDSRLAITRAQATMQAEDINPIIQTCLSDPETVEIWKTALTPIITRVVTELIAERTAVIESLRETVAEQQKTINELEQYSRKNCINIAGVKEKDR</sequence>
<protein>
    <recommendedName>
        <fullName evidence="5">Core-binding (CB) domain-containing protein</fullName>
    </recommendedName>
</protein>
<proteinExistence type="predicted"/>
<dbReference type="EMBL" id="VIIS01001958">
    <property type="protein sequence ID" value="KAF0290386.1"/>
    <property type="molecule type" value="Genomic_DNA"/>
</dbReference>
<keyword evidence="1" id="KW-0238">DNA-binding</keyword>
<organism evidence="3 4">
    <name type="scientific">Amphibalanus amphitrite</name>
    <name type="common">Striped barnacle</name>
    <name type="synonym">Balanus amphitrite</name>
    <dbReference type="NCBI Taxonomy" id="1232801"/>
    <lineage>
        <taxon>Eukaryota</taxon>
        <taxon>Metazoa</taxon>
        <taxon>Ecdysozoa</taxon>
        <taxon>Arthropoda</taxon>
        <taxon>Crustacea</taxon>
        <taxon>Multicrustacea</taxon>
        <taxon>Cirripedia</taxon>
        <taxon>Thoracica</taxon>
        <taxon>Thoracicalcarea</taxon>
        <taxon>Balanomorpha</taxon>
        <taxon>Balanoidea</taxon>
        <taxon>Balanidae</taxon>
        <taxon>Amphibalaninae</taxon>
        <taxon>Amphibalanus</taxon>
    </lineage>
</organism>
<reference evidence="3 4" key="1">
    <citation type="submission" date="2019-07" db="EMBL/GenBank/DDBJ databases">
        <title>Draft genome assembly of a fouling barnacle, Amphibalanus amphitrite (Darwin, 1854): The first reference genome for Thecostraca.</title>
        <authorList>
            <person name="Kim W."/>
        </authorList>
    </citation>
    <scope>NUCLEOTIDE SEQUENCE [LARGE SCALE GENOMIC DNA]</scope>
    <source>
        <strain evidence="3">SNU_AA5</strain>
        <tissue evidence="3">Soma without cirri and trophi</tissue>
    </source>
</reference>
<keyword evidence="4" id="KW-1185">Reference proteome</keyword>
<dbReference type="Gene3D" id="1.10.150.130">
    <property type="match status" value="1"/>
</dbReference>
<name>A0A6A4V702_AMPAM</name>
<evidence type="ECO:0000256" key="2">
    <source>
        <dbReference type="SAM" id="MobiDB-lite"/>
    </source>
</evidence>
<dbReference type="GO" id="GO:0003677">
    <property type="term" value="F:DNA binding"/>
    <property type="evidence" value="ECO:0007669"/>
    <property type="project" value="UniProtKB-KW"/>
</dbReference>
<evidence type="ECO:0000313" key="4">
    <source>
        <dbReference type="Proteomes" id="UP000440578"/>
    </source>
</evidence>
<dbReference type="InterPro" id="IPR010998">
    <property type="entry name" value="Integrase_recombinase_N"/>
</dbReference>
<accession>A0A6A4V702</accession>
<gene>
    <name evidence="3" type="ORF">FJT64_011402</name>
</gene>
<dbReference type="OrthoDB" id="5971730at2759"/>
<feature type="region of interest" description="Disordered" evidence="2">
    <location>
        <begin position="91"/>
        <end position="113"/>
    </location>
</feature>
<evidence type="ECO:0000256" key="1">
    <source>
        <dbReference type="ARBA" id="ARBA00023125"/>
    </source>
</evidence>